<protein>
    <submittedName>
        <fullName evidence="6">Aliphatic sulfonate ABC transporter substrate-binding protein</fullName>
    </submittedName>
</protein>
<dbReference type="PANTHER" id="PTHR30024">
    <property type="entry name" value="ALIPHATIC SULFONATES-BINDING PROTEIN-RELATED"/>
    <property type="match status" value="1"/>
</dbReference>
<dbReference type="SUPFAM" id="SSF53850">
    <property type="entry name" value="Periplasmic binding protein-like II"/>
    <property type="match status" value="1"/>
</dbReference>
<keyword evidence="7" id="KW-1185">Reference proteome</keyword>
<evidence type="ECO:0000256" key="4">
    <source>
        <dbReference type="ARBA" id="ARBA00022729"/>
    </source>
</evidence>
<accession>A0ABZ2LUM0</accession>
<evidence type="ECO:0000256" key="1">
    <source>
        <dbReference type="ARBA" id="ARBA00004418"/>
    </source>
</evidence>
<reference evidence="6 7" key="1">
    <citation type="submission" date="2021-12" db="EMBL/GenBank/DDBJ databases">
        <title>Discovery of the Pendulisporaceae a myxobacterial family with distinct sporulation behavior and unique specialized metabolism.</title>
        <authorList>
            <person name="Garcia R."/>
            <person name="Popoff A."/>
            <person name="Bader C.D."/>
            <person name="Loehr J."/>
            <person name="Walesch S."/>
            <person name="Walt C."/>
            <person name="Boldt J."/>
            <person name="Bunk B."/>
            <person name="Haeckl F.J.F.P.J."/>
            <person name="Gunesch A.P."/>
            <person name="Birkelbach J."/>
            <person name="Nuebel U."/>
            <person name="Pietschmann T."/>
            <person name="Bach T."/>
            <person name="Mueller R."/>
        </authorList>
    </citation>
    <scope>NUCLEOTIDE SEQUENCE [LARGE SCALE GENOMIC DNA]</scope>
    <source>
        <strain evidence="6 7">MSr11954</strain>
    </source>
</reference>
<proteinExistence type="inferred from homology"/>
<keyword evidence="3" id="KW-0813">Transport</keyword>
<dbReference type="RefSeq" id="WP_394822926.1">
    <property type="nucleotide sequence ID" value="NZ_CP089984.1"/>
</dbReference>
<comment type="subcellular location">
    <subcellularLocation>
        <location evidence="1">Periplasm</location>
    </subcellularLocation>
</comment>
<dbReference type="PANTHER" id="PTHR30024:SF21">
    <property type="entry name" value="ABC TRANSPORTER SUBSTRATE-BINDING PROTEIN"/>
    <property type="match status" value="1"/>
</dbReference>
<evidence type="ECO:0000313" key="6">
    <source>
        <dbReference type="EMBL" id="WXB13304.1"/>
    </source>
</evidence>
<organism evidence="6 7">
    <name type="scientific">Pendulispora albinea</name>
    <dbReference type="NCBI Taxonomy" id="2741071"/>
    <lineage>
        <taxon>Bacteria</taxon>
        <taxon>Pseudomonadati</taxon>
        <taxon>Myxococcota</taxon>
        <taxon>Myxococcia</taxon>
        <taxon>Myxococcales</taxon>
        <taxon>Sorangiineae</taxon>
        <taxon>Pendulisporaceae</taxon>
        <taxon>Pendulispora</taxon>
    </lineage>
</organism>
<dbReference type="PROSITE" id="PS51257">
    <property type="entry name" value="PROKAR_LIPOPROTEIN"/>
    <property type="match status" value="1"/>
</dbReference>
<dbReference type="InterPro" id="IPR015168">
    <property type="entry name" value="SsuA/THI5"/>
</dbReference>
<dbReference type="NCBIfam" id="TIGR01728">
    <property type="entry name" value="SsuA_fam"/>
    <property type="match status" value="1"/>
</dbReference>
<feature type="domain" description="Solute-binding protein family 3/N-terminal" evidence="5">
    <location>
        <begin position="47"/>
        <end position="261"/>
    </location>
</feature>
<dbReference type="Gene3D" id="3.40.190.10">
    <property type="entry name" value="Periplasmic binding protein-like II"/>
    <property type="match status" value="2"/>
</dbReference>
<evidence type="ECO:0000259" key="5">
    <source>
        <dbReference type="SMART" id="SM00062"/>
    </source>
</evidence>
<gene>
    <name evidence="6" type="ORF">LZC94_36355</name>
</gene>
<keyword evidence="4" id="KW-0732">Signal</keyword>
<sequence>MANDAARARRPTRRQGLLWALGAMGTVSVAAACRSQARSARPRLPEELRVDWAYYSPLSMVVRQKQWLEERFATAGAKVPIRWILSLGSNKALELLGSGALDIGSTAGGAALLSRANGNAIRAVYIFSKPEWTALVVPKASSVRNVADLRGKKIAATKGTDPYLFLLRVLHDAGLTKRDVELVHLQHPDGRAALERGDVDAWAGLDPHMAASELEQGSRLVVRKPEYNTYGFLDVRDAFAEQYPDAVRAVIEIYERARRWALANPDELRSLVTNEAKLSPAVTQRVLERNDFGEPRLGAAHVNALRAVSSILVDEQLVRAGADVGKAVDTLLDTKSAEGIAG</sequence>
<dbReference type="SMART" id="SM00062">
    <property type="entry name" value="PBPb"/>
    <property type="match status" value="1"/>
</dbReference>
<dbReference type="Pfam" id="PF09084">
    <property type="entry name" value="NMT1"/>
    <property type="match status" value="1"/>
</dbReference>
<evidence type="ECO:0000313" key="7">
    <source>
        <dbReference type="Proteomes" id="UP001370348"/>
    </source>
</evidence>
<dbReference type="InterPro" id="IPR001638">
    <property type="entry name" value="Solute-binding_3/MltF_N"/>
</dbReference>
<comment type="similarity">
    <text evidence="2">Belongs to the bacterial solute-binding protein SsuA/TauA family.</text>
</comment>
<evidence type="ECO:0000256" key="3">
    <source>
        <dbReference type="ARBA" id="ARBA00022448"/>
    </source>
</evidence>
<dbReference type="Proteomes" id="UP001370348">
    <property type="component" value="Chromosome"/>
</dbReference>
<dbReference type="InterPro" id="IPR010067">
    <property type="entry name" value="ABC_SsuA_sub-bd"/>
</dbReference>
<evidence type="ECO:0000256" key="2">
    <source>
        <dbReference type="ARBA" id="ARBA00010742"/>
    </source>
</evidence>
<dbReference type="EMBL" id="CP089984">
    <property type="protein sequence ID" value="WXB13304.1"/>
    <property type="molecule type" value="Genomic_DNA"/>
</dbReference>
<name>A0ABZ2LUM0_9BACT</name>